<dbReference type="Pfam" id="PF00554">
    <property type="entry name" value="RHD_DNA_bind"/>
    <property type="match status" value="1"/>
</dbReference>
<dbReference type="GO" id="GO:0005829">
    <property type="term" value="C:cytosol"/>
    <property type="evidence" value="ECO:0007669"/>
    <property type="project" value="UniProtKB-ARBA"/>
</dbReference>
<reference evidence="11" key="1">
    <citation type="submission" date="2025-08" db="UniProtKB">
        <authorList>
            <consortium name="RefSeq"/>
        </authorList>
    </citation>
    <scope>IDENTIFICATION</scope>
    <source>
        <tissue evidence="11">Spleen</tissue>
    </source>
</reference>
<dbReference type="Pfam" id="PF16179">
    <property type="entry name" value="RHD_dimer"/>
    <property type="match status" value="1"/>
</dbReference>
<dbReference type="Pfam" id="PF16181">
    <property type="entry name" value="RelB_transactiv"/>
    <property type="match status" value="1"/>
</dbReference>
<dbReference type="GO" id="GO:0007249">
    <property type="term" value="P:canonical NF-kappaB signal transduction"/>
    <property type="evidence" value="ECO:0007669"/>
    <property type="project" value="TreeGrafter"/>
</dbReference>
<feature type="region of interest" description="Disordered" evidence="8">
    <location>
        <begin position="504"/>
        <end position="541"/>
    </location>
</feature>
<dbReference type="Gene3D" id="2.60.40.340">
    <property type="entry name" value="Rel homology domain (RHD), DNA-binding domain"/>
    <property type="match status" value="1"/>
</dbReference>
<dbReference type="CDD" id="cd07886">
    <property type="entry name" value="RHD-n_RelB"/>
    <property type="match status" value="1"/>
</dbReference>
<evidence type="ECO:0000256" key="3">
    <source>
        <dbReference type="ARBA" id="ARBA00023108"/>
    </source>
</evidence>
<evidence type="ECO:0000256" key="6">
    <source>
        <dbReference type="ARBA" id="ARBA00023242"/>
    </source>
</evidence>
<dbReference type="RefSeq" id="XP_033700464.1">
    <property type="nucleotide sequence ID" value="XM_033844573.1"/>
</dbReference>
<dbReference type="GO" id="GO:0048511">
    <property type="term" value="P:rhythmic process"/>
    <property type="evidence" value="ECO:0007669"/>
    <property type="project" value="UniProtKB-KW"/>
</dbReference>
<protein>
    <recommendedName>
        <fullName evidence="7">Transcription factor RelB</fullName>
    </recommendedName>
</protein>
<dbReference type="PANTHER" id="PTHR24169:SF18">
    <property type="entry name" value="TRANSCRIPTION FACTOR RELB"/>
    <property type="match status" value="1"/>
</dbReference>
<dbReference type="InterPro" id="IPR032397">
    <property type="entry name" value="RHD_dimer"/>
</dbReference>
<evidence type="ECO:0000256" key="2">
    <source>
        <dbReference type="ARBA" id="ARBA00023015"/>
    </source>
</evidence>
<evidence type="ECO:0000256" key="1">
    <source>
        <dbReference type="ARBA" id="ARBA00004123"/>
    </source>
</evidence>
<evidence type="ECO:0000256" key="5">
    <source>
        <dbReference type="ARBA" id="ARBA00023163"/>
    </source>
</evidence>
<keyword evidence="10" id="KW-1185">Reference proteome</keyword>
<dbReference type="InterPro" id="IPR037059">
    <property type="entry name" value="RHD_DNA_bind_dom_sf"/>
</dbReference>
<keyword evidence="2" id="KW-0805">Transcription regulation</keyword>
<dbReference type="InParanoid" id="A0A6J3QE02"/>
<dbReference type="GO" id="GO:0045944">
    <property type="term" value="P:positive regulation of transcription by RNA polymerase II"/>
    <property type="evidence" value="ECO:0007669"/>
    <property type="project" value="TreeGrafter"/>
</dbReference>
<dbReference type="InterPro" id="IPR002909">
    <property type="entry name" value="IPT_dom"/>
</dbReference>
<dbReference type="GO" id="GO:0005634">
    <property type="term" value="C:nucleus"/>
    <property type="evidence" value="ECO:0007669"/>
    <property type="project" value="UniProtKB-SubCell"/>
</dbReference>
<dbReference type="GO" id="GO:0038061">
    <property type="term" value="P:non-canonical NF-kappaB signal transduction"/>
    <property type="evidence" value="ECO:0007669"/>
    <property type="project" value="TreeGrafter"/>
</dbReference>
<dbReference type="FunFam" id="2.60.40.340:FF:000005">
    <property type="entry name" value="RELB proto-oncogene, NF-kB subunit"/>
    <property type="match status" value="1"/>
</dbReference>
<dbReference type="GO" id="GO:0030098">
    <property type="term" value="P:lymphocyte differentiation"/>
    <property type="evidence" value="ECO:0007669"/>
    <property type="project" value="UniProtKB-ARBA"/>
</dbReference>
<dbReference type="InterPro" id="IPR013783">
    <property type="entry name" value="Ig-like_fold"/>
</dbReference>
<dbReference type="FunCoup" id="A0A6J3QE02">
    <property type="interactions" value="162"/>
</dbReference>
<dbReference type="PROSITE" id="PS01204">
    <property type="entry name" value="REL_1"/>
    <property type="match status" value="1"/>
</dbReference>
<evidence type="ECO:0000313" key="11">
    <source>
        <dbReference type="RefSeq" id="XP_033700464.1"/>
    </source>
</evidence>
<dbReference type="InterPro" id="IPR032400">
    <property type="entry name" value="RelB_transact"/>
</dbReference>
<name>A0A6J3QE02_TURTR</name>
<dbReference type="InterPro" id="IPR000451">
    <property type="entry name" value="NFkB/Dor"/>
</dbReference>
<evidence type="ECO:0000256" key="4">
    <source>
        <dbReference type="ARBA" id="ARBA00023159"/>
    </source>
</evidence>
<dbReference type="OrthoDB" id="7881762at2759"/>
<dbReference type="AlphaFoldDB" id="A0A6J3QE02"/>
<dbReference type="PANTHER" id="PTHR24169">
    <property type="entry name" value="NUCLEAR FACTOR NF-KAPPA-B PROTEIN"/>
    <property type="match status" value="1"/>
</dbReference>
<comment type="subcellular location">
    <subcellularLocation>
        <location evidence="1">Nucleus</location>
    </subcellularLocation>
</comment>
<evidence type="ECO:0000313" key="10">
    <source>
        <dbReference type="Proteomes" id="UP000245320"/>
    </source>
</evidence>
<accession>A0A6J3QE02</accession>
<organism evidence="10 11">
    <name type="scientific">Tursiops truncatus</name>
    <name type="common">Atlantic bottle-nosed dolphin</name>
    <name type="synonym">Delphinus truncatus</name>
    <dbReference type="NCBI Taxonomy" id="9739"/>
    <lineage>
        <taxon>Eukaryota</taxon>
        <taxon>Metazoa</taxon>
        <taxon>Chordata</taxon>
        <taxon>Craniata</taxon>
        <taxon>Vertebrata</taxon>
        <taxon>Euteleostomi</taxon>
        <taxon>Mammalia</taxon>
        <taxon>Eutheria</taxon>
        <taxon>Laurasiatheria</taxon>
        <taxon>Artiodactyla</taxon>
        <taxon>Whippomorpha</taxon>
        <taxon>Cetacea</taxon>
        <taxon>Odontoceti</taxon>
        <taxon>Delphinidae</taxon>
        <taxon>Tursiops</taxon>
    </lineage>
</organism>
<dbReference type="CTD" id="5971"/>
<dbReference type="InterPro" id="IPR033926">
    <property type="entry name" value="IPT_NFkappaB"/>
</dbReference>
<dbReference type="InterPro" id="IPR011539">
    <property type="entry name" value="RHD_DNA_bind_dom"/>
</dbReference>
<dbReference type="InterPro" id="IPR030492">
    <property type="entry name" value="RHD_CS"/>
</dbReference>
<dbReference type="CDD" id="cd01177">
    <property type="entry name" value="IPT_NFkappaB"/>
    <property type="match status" value="1"/>
</dbReference>
<feature type="domain" description="RHD" evidence="9">
    <location>
        <begin position="107"/>
        <end position="284"/>
    </location>
</feature>
<dbReference type="GO" id="GO:0000981">
    <property type="term" value="F:DNA-binding transcription factor activity, RNA polymerase II-specific"/>
    <property type="evidence" value="ECO:0007669"/>
    <property type="project" value="TreeGrafter"/>
</dbReference>
<dbReference type="PRINTS" id="PR00057">
    <property type="entry name" value="NFKBTNSCPFCT"/>
</dbReference>
<keyword evidence="5" id="KW-0804">Transcription</keyword>
<dbReference type="GO" id="GO:0034097">
    <property type="term" value="P:response to cytokine"/>
    <property type="evidence" value="ECO:0007669"/>
    <property type="project" value="TreeGrafter"/>
</dbReference>
<dbReference type="GO" id="GO:0006954">
    <property type="term" value="P:inflammatory response"/>
    <property type="evidence" value="ECO:0007669"/>
    <property type="project" value="TreeGrafter"/>
</dbReference>
<dbReference type="GO" id="GO:0000978">
    <property type="term" value="F:RNA polymerase II cis-regulatory region sequence-specific DNA binding"/>
    <property type="evidence" value="ECO:0007669"/>
    <property type="project" value="TreeGrafter"/>
</dbReference>
<dbReference type="Proteomes" id="UP000245320">
    <property type="component" value="Chromosome 19"/>
</dbReference>
<dbReference type="FunFam" id="2.60.40.10:FF:000046">
    <property type="entry name" value="Nuclear factor NF-kappa-B p105 subunit"/>
    <property type="match status" value="1"/>
</dbReference>
<dbReference type="GO" id="GO:0045087">
    <property type="term" value="P:innate immune response"/>
    <property type="evidence" value="ECO:0007669"/>
    <property type="project" value="TreeGrafter"/>
</dbReference>
<dbReference type="SMART" id="SM00429">
    <property type="entry name" value="IPT"/>
    <property type="match status" value="1"/>
</dbReference>
<dbReference type="SUPFAM" id="SSF49417">
    <property type="entry name" value="p53-like transcription factors"/>
    <property type="match status" value="1"/>
</dbReference>
<dbReference type="Gene3D" id="2.60.40.10">
    <property type="entry name" value="Immunoglobulins"/>
    <property type="match status" value="1"/>
</dbReference>
<dbReference type="InterPro" id="IPR032399">
    <property type="entry name" value="RelB_leu_zip"/>
</dbReference>
<evidence type="ECO:0000259" key="9">
    <source>
        <dbReference type="PROSITE" id="PS50254"/>
    </source>
</evidence>
<evidence type="ECO:0000256" key="8">
    <source>
        <dbReference type="SAM" id="MobiDB-lite"/>
    </source>
</evidence>
<dbReference type="SUPFAM" id="SSF81296">
    <property type="entry name" value="E set domains"/>
    <property type="match status" value="1"/>
</dbReference>
<proteinExistence type="predicted"/>
<dbReference type="PROSITE" id="PS50254">
    <property type="entry name" value="REL_2"/>
    <property type="match status" value="1"/>
</dbReference>
<keyword evidence="6" id="KW-0539">Nucleus</keyword>
<dbReference type="InterPro" id="IPR014756">
    <property type="entry name" value="Ig_E-set"/>
</dbReference>
<dbReference type="GO" id="GO:0033554">
    <property type="term" value="P:cellular response to stress"/>
    <property type="evidence" value="ECO:0007669"/>
    <property type="project" value="TreeGrafter"/>
</dbReference>
<dbReference type="InterPro" id="IPR008967">
    <property type="entry name" value="p53-like_TF_DNA-bd_sf"/>
</dbReference>
<gene>
    <name evidence="11" type="primary">RELB</name>
</gene>
<dbReference type="Pfam" id="PF16180">
    <property type="entry name" value="RelB_leu_zip"/>
    <property type="match status" value="1"/>
</dbReference>
<sequence>MPSRRVARSSAAPELGALGAADLSSLSLAVSRTTDELEIIDEYIKENGFGLEGAQPGPGEGLPRLVSRGAASLSTVTLGAAAPPPPATPPPWGCPLGRLVPPAPGPGPRPHLIITEQPKQRGMRFRYECEGRSAGSILGESSTEASKTLPAIELRDCGGLREVEVTACLVWKDWPHRVHPHSLVGKDCTDGVCRVRLRPHVSPRHSFNNLGIQCVRKKEIEAAIERKIQLGIDPYNAGSLKNHQEVDMNVVRICFQASYRDQQGQMRRMDPVLSEPVYDKKSTNTSELRICRINKESGPCTGGEELYLLCDKVQKEDISVVFSRASWEGRADFSQADVHRQIAIVFKTPPYEDLEIVEPVTVNVFLQRLTDGVCSEPLPFTYLPRDHDSYGVDKKRKRGLPDVLGELNSSDPHGIESKRRRKKPVFLDHFLPGHSSGLFLPPSALLPDTDFFPGTVSLPGLEPPCEPDLLDDGFAYDPAAPTLFTMLDMLPPAPPLTSAVAGNGGAGAAVGEPPGTEPLTLDSYQSPGPGDGGTASLVGSNMFPNQYREAGFGGSLLSPGPEAT</sequence>
<evidence type="ECO:0000256" key="7">
    <source>
        <dbReference type="ARBA" id="ARBA00069318"/>
    </source>
</evidence>
<keyword evidence="3" id="KW-0090">Biological rhythms</keyword>
<keyword evidence="4" id="KW-0010">Activator</keyword>
<dbReference type="InterPro" id="IPR030496">
    <property type="entry name" value="RelB_RHD_N"/>
</dbReference>